<name>A0A2I0HPU9_PUNGR</name>
<comment type="caution">
    <text evidence="1">The sequence shown here is derived from an EMBL/GenBank/DDBJ whole genome shotgun (WGS) entry which is preliminary data.</text>
</comment>
<protein>
    <submittedName>
        <fullName evidence="1">Uncharacterized protein</fullName>
    </submittedName>
</protein>
<keyword evidence="2" id="KW-1185">Reference proteome</keyword>
<dbReference type="PANTHER" id="PTHR48040">
    <property type="entry name" value="PLEIOTROPIC DRUG RESISTANCE PROTEIN 1-LIKE ISOFORM X1"/>
    <property type="match status" value="1"/>
</dbReference>
<proteinExistence type="predicted"/>
<organism evidence="1 2">
    <name type="scientific">Punica granatum</name>
    <name type="common">Pomegranate</name>
    <dbReference type="NCBI Taxonomy" id="22663"/>
    <lineage>
        <taxon>Eukaryota</taxon>
        <taxon>Viridiplantae</taxon>
        <taxon>Streptophyta</taxon>
        <taxon>Embryophyta</taxon>
        <taxon>Tracheophyta</taxon>
        <taxon>Spermatophyta</taxon>
        <taxon>Magnoliopsida</taxon>
        <taxon>eudicotyledons</taxon>
        <taxon>Gunneridae</taxon>
        <taxon>Pentapetalae</taxon>
        <taxon>rosids</taxon>
        <taxon>malvids</taxon>
        <taxon>Myrtales</taxon>
        <taxon>Lythraceae</taxon>
        <taxon>Punica</taxon>
    </lineage>
</organism>
<dbReference type="EMBL" id="PGOL01006794">
    <property type="protein sequence ID" value="PKI33286.1"/>
    <property type="molecule type" value="Genomic_DNA"/>
</dbReference>
<dbReference type="STRING" id="22663.A0A2I0HPU9"/>
<evidence type="ECO:0000313" key="1">
    <source>
        <dbReference type="EMBL" id="PKI33286.1"/>
    </source>
</evidence>
<accession>A0A2I0HPU9</accession>
<sequence length="154" mass="17610">MAEQFGTELDGIQSLRKELAEIGRSGRVWRGNGEYDLQRAAIERLPTFERLSQSVLEKDDEGVERTVVDITRLGPGERHLFIEKLIKHTEQDNLRLLRKIGKRTDQVDVQLPTTEVRYRNLCVEADCQIVHGKPLPTLWNSLDDTLCVSMVVPT</sequence>
<dbReference type="AlphaFoldDB" id="A0A2I0HPU9"/>
<gene>
    <name evidence="1" type="ORF">CRG98_046324</name>
</gene>
<reference evidence="1 2" key="1">
    <citation type="submission" date="2017-11" db="EMBL/GenBank/DDBJ databases">
        <title>De-novo sequencing of pomegranate (Punica granatum L.) genome.</title>
        <authorList>
            <person name="Akparov Z."/>
            <person name="Amiraslanov A."/>
            <person name="Hajiyeva S."/>
            <person name="Abbasov M."/>
            <person name="Kaur K."/>
            <person name="Hamwieh A."/>
            <person name="Solovyev V."/>
            <person name="Salamov A."/>
            <person name="Braich B."/>
            <person name="Kosarev P."/>
            <person name="Mahmoud A."/>
            <person name="Hajiyev E."/>
            <person name="Babayeva S."/>
            <person name="Izzatullayeva V."/>
            <person name="Mammadov A."/>
            <person name="Mammadov A."/>
            <person name="Sharifova S."/>
            <person name="Ojaghi J."/>
            <person name="Eynullazada K."/>
            <person name="Bayramov B."/>
            <person name="Abdulazimova A."/>
            <person name="Shahmuradov I."/>
        </authorList>
    </citation>
    <scope>NUCLEOTIDE SEQUENCE [LARGE SCALE GENOMIC DNA]</scope>
    <source>
        <strain evidence="2">cv. AG2017</strain>
        <tissue evidence="1">Leaf</tissue>
    </source>
</reference>
<dbReference type="Proteomes" id="UP000233551">
    <property type="component" value="Unassembled WGS sequence"/>
</dbReference>
<evidence type="ECO:0000313" key="2">
    <source>
        <dbReference type="Proteomes" id="UP000233551"/>
    </source>
</evidence>
<dbReference type="PANTHER" id="PTHR48040:SF18">
    <property type="entry name" value="PLEIOTROPIC DRUG RESISTANCE PROTEIN 3-LIKE ISOFORM X1"/>
    <property type="match status" value="1"/>
</dbReference>